<proteinExistence type="predicted"/>
<protein>
    <recommendedName>
        <fullName evidence="2">Cell wall synthesis protein Wag31</fullName>
    </recommendedName>
    <alternativeName>
        <fullName evidence="7">Antigen 84</fullName>
    </alternativeName>
</protein>
<dbReference type="InterPro" id="IPR019933">
    <property type="entry name" value="DivIVA_domain"/>
</dbReference>
<gene>
    <name evidence="9" type="ORF">E2R57_02145</name>
</gene>
<evidence type="ECO:0000256" key="2">
    <source>
        <dbReference type="ARBA" id="ARBA00018787"/>
    </source>
</evidence>
<organism evidence="9 10">
    <name type="scientific">Arthrobacter nitrophenolicus</name>
    <dbReference type="NCBI Taxonomy" id="683150"/>
    <lineage>
        <taxon>Bacteria</taxon>
        <taxon>Bacillati</taxon>
        <taxon>Actinomycetota</taxon>
        <taxon>Actinomycetes</taxon>
        <taxon>Micrococcales</taxon>
        <taxon>Micrococcaceae</taxon>
        <taxon>Arthrobacter</taxon>
    </lineage>
</organism>
<dbReference type="NCBIfam" id="TIGR03544">
    <property type="entry name" value="DivI1A_domain"/>
    <property type="match status" value="1"/>
</dbReference>
<evidence type="ECO:0000313" key="9">
    <source>
        <dbReference type="EMBL" id="TDL41484.1"/>
    </source>
</evidence>
<dbReference type="Proteomes" id="UP000294621">
    <property type="component" value="Unassembled WGS sequence"/>
</dbReference>
<evidence type="ECO:0000256" key="4">
    <source>
        <dbReference type="ARBA" id="ARBA00022618"/>
    </source>
</evidence>
<evidence type="ECO:0000256" key="8">
    <source>
        <dbReference type="SAM" id="MobiDB-lite"/>
    </source>
</evidence>
<comment type="subcellular location">
    <subcellularLocation>
        <location evidence="1">Cytoplasm</location>
    </subcellularLocation>
</comment>
<evidence type="ECO:0000256" key="7">
    <source>
        <dbReference type="ARBA" id="ARBA00031737"/>
    </source>
</evidence>
<dbReference type="Pfam" id="PF05103">
    <property type="entry name" value="DivIVA"/>
    <property type="match status" value="1"/>
</dbReference>
<dbReference type="GO" id="GO:0005737">
    <property type="term" value="C:cytoplasm"/>
    <property type="evidence" value="ECO:0007669"/>
    <property type="project" value="UniProtKB-SubCell"/>
</dbReference>
<evidence type="ECO:0000313" key="10">
    <source>
        <dbReference type="Proteomes" id="UP000294621"/>
    </source>
</evidence>
<evidence type="ECO:0000256" key="3">
    <source>
        <dbReference type="ARBA" id="ARBA00022490"/>
    </source>
</evidence>
<keyword evidence="5" id="KW-0175">Coiled coil</keyword>
<evidence type="ECO:0000256" key="5">
    <source>
        <dbReference type="ARBA" id="ARBA00023054"/>
    </source>
</evidence>
<dbReference type="InterPro" id="IPR007793">
    <property type="entry name" value="DivIVA_fam"/>
</dbReference>
<dbReference type="Gene3D" id="6.10.250.660">
    <property type="match status" value="1"/>
</dbReference>
<evidence type="ECO:0000256" key="1">
    <source>
        <dbReference type="ARBA" id="ARBA00004496"/>
    </source>
</evidence>
<reference evidence="9 10" key="1">
    <citation type="submission" date="2019-03" db="EMBL/GenBank/DDBJ databases">
        <title>Genome Sequencing and Assembly of Various Microbes Isolated from Partially Reclaimed Soil and Acid Mine Drainage (AMD) Site.</title>
        <authorList>
            <person name="Steinbock B."/>
            <person name="Bechtold R."/>
            <person name="Sevigny J.L."/>
            <person name="Thomas D."/>
            <person name="Cuthill L.R."/>
            <person name="Aveiro Johannsen E.J."/>
            <person name="Thomas K."/>
            <person name="Ghosh A."/>
        </authorList>
    </citation>
    <scope>NUCLEOTIDE SEQUENCE [LARGE SCALE GENOMIC DNA]</scope>
    <source>
        <strain evidence="9 10">S-A1</strain>
    </source>
</reference>
<feature type="compositionally biased region" description="Gly residues" evidence="8">
    <location>
        <begin position="113"/>
        <end position="132"/>
    </location>
</feature>
<dbReference type="STRING" id="683150.G205_10523"/>
<dbReference type="OrthoDB" id="3404379at2"/>
<dbReference type="GO" id="GO:0051301">
    <property type="term" value="P:cell division"/>
    <property type="evidence" value="ECO:0007669"/>
    <property type="project" value="UniProtKB-KW"/>
</dbReference>
<keyword evidence="6" id="KW-0131">Cell cycle</keyword>
<accession>A0A4R5Y9X7</accession>
<keyword evidence="3" id="KW-0963">Cytoplasm</keyword>
<evidence type="ECO:0000256" key="6">
    <source>
        <dbReference type="ARBA" id="ARBA00023306"/>
    </source>
</evidence>
<feature type="region of interest" description="Disordered" evidence="8">
    <location>
        <begin position="108"/>
        <end position="143"/>
    </location>
</feature>
<dbReference type="EMBL" id="SMZQ01000001">
    <property type="protein sequence ID" value="TDL41484.1"/>
    <property type="molecule type" value="Genomic_DNA"/>
</dbReference>
<dbReference type="RefSeq" id="WP_133346006.1">
    <property type="nucleotide sequence ID" value="NZ_SMZQ01000001.1"/>
</dbReference>
<dbReference type="AlphaFoldDB" id="A0A4R5Y9X7"/>
<keyword evidence="4" id="KW-0132">Cell division</keyword>
<sequence length="143" mass="14927">MSFFLVFLAIVLVGAVAWASLGRRARGAGDRPLPVLLDGGFEQPPANLPPVLLPAGAAPEDVDRVRFSLGLRGYRMDQVDQVLDELRDQLAARQQEVEELRARLQAYEKQPAAGGGGLDGGSDGGGSAGTPDGGKATSSEDGR</sequence>
<comment type="caution">
    <text evidence="9">The sequence shown here is derived from an EMBL/GenBank/DDBJ whole genome shotgun (WGS) entry which is preliminary data.</text>
</comment>
<name>A0A4R5Y9X7_9MICC</name>